<dbReference type="AlphaFoldDB" id="A0A6I6JMA7"/>
<dbReference type="InterPro" id="IPR009078">
    <property type="entry name" value="Ferritin-like_SF"/>
</dbReference>
<keyword evidence="3" id="KW-1185">Reference proteome</keyword>
<dbReference type="InterPro" id="IPR012348">
    <property type="entry name" value="RNR-like"/>
</dbReference>
<sequence length="81" mass="9074">MLVFFALGTAPLGNHASAQSTEQKLCPVMGFDITRELFTDYKGKRIYFCCPDCPPKFKKSPEKYMKKLLDNGVVPEDAPQA</sequence>
<protein>
    <submittedName>
        <fullName evidence="2">YHS domain-containing protein</fullName>
    </submittedName>
</protein>
<dbReference type="SUPFAM" id="SSF47240">
    <property type="entry name" value="Ferritin-like"/>
    <property type="match status" value="1"/>
</dbReference>
<dbReference type="Proteomes" id="UP000428328">
    <property type="component" value="Chromosome"/>
</dbReference>
<reference evidence="2 3" key="1">
    <citation type="submission" date="2019-11" db="EMBL/GenBank/DDBJ databases">
        <authorList>
            <person name="Zheng R.K."/>
            <person name="Sun C.M."/>
        </authorList>
    </citation>
    <scope>NUCLEOTIDE SEQUENCE [LARGE SCALE GENOMIC DNA]</scope>
    <source>
        <strain evidence="2 3">SRB007</strain>
    </source>
</reference>
<evidence type="ECO:0000313" key="3">
    <source>
        <dbReference type="Proteomes" id="UP000428328"/>
    </source>
</evidence>
<evidence type="ECO:0000313" key="2">
    <source>
        <dbReference type="EMBL" id="QGY42080.1"/>
    </source>
</evidence>
<dbReference type="Pfam" id="PF04945">
    <property type="entry name" value="YHS"/>
    <property type="match status" value="1"/>
</dbReference>
<accession>A0A6I6JMA7</accession>
<evidence type="ECO:0000259" key="1">
    <source>
        <dbReference type="Pfam" id="PF04945"/>
    </source>
</evidence>
<dbReference type="InterPro" id="IPR007029">
    <property type="entry name" value="YHS_dom"/>
</dbReference>
<dbReference type="Gene3D" id="1.10.620.20">
    <property type="entry name" value="Ribonucleotide Reductase, subunit A"/>
    <property type="match status" value="1"/>
</dbReference>
<feature type="domain" description="YHS" evidence="1">
    <location>
        <begin position="27"/>
        <end position="65"/>
    </location>
</feature>
<dbReference type="GO" id="GO:0016491">
    <property type="term" value="F:oxidoreductase activity"/>
    <property type="evidence" value="ECO:0007669"/>
    <property type="project" value="InterPro"/>
</dbReference>
<dbReference type="EMBL" id="CP046400">
    <property type="protein sequence ID" value="QGY42080.1"/>
    <property type="molecule type" value="Genomic_DNA"/>
</dbReference>
<dbReference type="KEGG" id="psel:GM415_15420"/>
<organism evidence="2 3">
    <name type="scientific">Pseudodesulfovibrio cashew</name>
    <dbReference type="NCBI Taxonomy" id="2678688"/>
    <lineage>
        <taxon>Bacteria</taxon>
        <taxon>Pseudomonadati</taxon>
        <taxon>Thermodesulfobacteriota</taxon>
        <taxon>Desulfovibrionia</taxon>
        <taxon>Desulfovibrionales</taxon>
        <taxon>Desulfovibrionaceae</taxon>
    </lineage>
</organism>
<proteinExistence type="predicted"/>
<gene>
    <name evidence="2" type="ORF">GM415_15420</name>
</gene>
<name>A0A6I6JMA7_9BACT</name>